<organism evidence="3 4">
    <name type="scientific">Patiria miniata</name>
    <name type="common">Bat star</name>
    <name type="synonym">Asterina miniata</name>
    <dbReference type="NCBI Taxonomy" id="46514"/>
    <lineage>
        <taxon>Eukaryota</taxon>
        <taxon>Metazoa</taxon>
        <taxon>Echinodermata</taxon>
        <taxon>Eleutherozoa</taxon>
        <taxon>Asterozoa</taxon>
        <taxon>Asteroidea</taxon>
        <taxon>Valvatacea</taxon>
        <taxon>Valvatida</taxon>
        <taxon>Asterinidae</taxon>
        <taxon>Patiria</taxon>
    </lineage>
</organism>
<feature type="transmembrane region" description="Helical" evidence="2">
    <location>
        <begin position="316"/>
        <end position="337"/>
    </location>
</feature>
<feature type="compositionally biased region" description="Polar residues" evidence="1">
    <location>
        <begin position="433"/>
        <end position="451"/>
    </location>
</feature>
<dbReference type="RefSeq" id="XP_038067891.1">
    <property type="nucleotide sequence ID" value="XM_038211963.1"/>
</dbReference>
<name>A0A914AXA3_PATMI</name>
<protein>
    <submittedName>
        <fullName evidence="3">Uncharacterized protein</fullName>
    </submittedName>
</protein>
<dbReference type="GeneID" id="119737533"/>
<feature type="compositionally biased region" description="Polar residues" evidence="1">
    <location>
        <begin position="486"/>
        <end position="514"/>
    </location>
</feature>
<feature type="transmembrane region" description="Helical" evidence="2">
    <location>
        <begin position="285"/>
        <end position="304"/>
    </location>
</feature>
<keyword evidence="2" id="KW-0472">Membrane</keyword>
<reference evidence="3" key="1">
    <citation type="submission" date="2022-11" db="UniProtKB">
        <authorList>
            <consortium name="EnsemblMetazoa"/>
        </authorList>
    </citation>
    <scope>IDENTIFICATION</scope>
</reference>
<dbReference type="OrthoDB" id="377549at2759"/>
<dbReference type="Proteomes" id="UP000887568">
    <property type="component" value="Unplaced"/>
</dbReference>
<keyword evidence="2" id="KW-1133">Transmembrane helix</keyword>
<evidence type="ECO:0000313" key="3">
    <source>
        <dbReference type="EnsemblMetazoa" id="XP_038067891.1"/>
    </source>
</evidence>
<accession>A0A914AXA3</accession>
<keyword evidence="2" id="KW-0812">Transmembrane</keyword>
<sequence>MKRRVCEDCMIACSLMAVSVLLIIALVSRAALLISGEPKYEQGVVRVNEGERMLTQIRQYGEHPRYGRCWTRALEEINEGCKRLTDDEQSYLALTFANCHLEKAGLPSYPCESGTTDIQTCLSQLRGDAVAFNAYTEFFTHTQDICFFLQSQVWHEQTEQTVSRLAQSSEDVAVKMEVTGKLQEEMIEKQGASLMQQDLILQNEEKLRDALQTSSQDIKNVFAEMKDQTQNQQRLFEETFSRVGDIQRLILGEFSWFNSLLFFAAAVLIAYIVTSAPRTSGARLWLFIILGVDLVVERGVFQVVGGDQAQLYDHMWFCRKCFCAIALVVLFVCAYRYKDLATVNNMLLLEIRRQNSELCRVMKGIGVNSYPALGGNNVATALQSSGAAAMSLVAGHKPLSLGRDYSDSMWHRTAGTECQDSDNVTAIDGYSSEDFTSTDTEPTYIGAQSSTDTDELSDTESFITANQASQPVSRRVSLEGQRRGSHQASNDSFMQGLNNSVNTPFQSNTPDATFTGSSSTTKRKRGRPKGSRSRQSTPQSESCRTPTQTRYNLRTRVSESFNNSILNTETVQMFVERIGASLGQRTYRAERVQPRRRNVTSFSSDDEY</sequence>
<feature type="compositionally biased region" description="Polar residues" evidence="1">
    <location>
        <begin position="535"/>
        <end position="550"/>
    </location>
</feature>
<dbReference type="PANTHER" id="PTHR33538:SF2">
    <property type="entry name" value="PROTEIN GAMETE EXPRESSED 1"/>
    <property type="match status" value="1"/>
</dbReference>
<feature type="transmembrane region" description="Helical" evidence="2">
    <location>
        <begin position="254"/>
        <end position="273"/>
    </location>
</feature>
<dbReference type="OMA" id="CWINALE"/>
<evidence type="ECO:0000313" key="4">
    <source>
        <dbReference type="Proteomes" id="UP000887568"/>
    </source>
</evidence>
<dbReference type="AlphaFoldDB" id="A0A914AXA3"/>
<proteinExistence type="predicted"/>
<keyword evidence="4" id="KW-1185">Reference proteome</keyword>
<feature type="compositionally biased region" description="Basic residues" evidence="1">
    <location>
        <begin position="521"/>
        <end position="532"/>
    </location>
</feature>
<feature type="region of interest" description="Disordered" evidence="1">
    <location>
        <begin position="429"/>
        <end position="550"/>
    </location>
</feature>
<evidence type="ECO:0000256" key="1">
    <source>
        <dbReference type="SAM" id="MobiDB-lite"/>
    </source>
</evidence>
<dbReference type="EnsemblMetazoa" id="XM_038211963.1">
    <property type="protein sequence ID" value="XP_038067891.1"/>
    <property type="gene ID" value="LOC119737533"/>
</dbReference>
<dbReference type="PANTHER" id="PTHR33538">
    <property type="entry name" value="PROTEIN GAMETE EXPRESSED 1"/>
    <property type="match status" value="1"/>
</dbReference>
<feature type="compositionally biased region" description="Polar residues" evidence="1">
    <location>
        <begin position="459"/>
        <end position="472"/>
    </location>
</feature>
<dbReference type="InterPro" id="IPR040346">
    <property type="entry name" value="GEX1/Brambleberry"/>
</dbReference>
<evidence type="ECO:0000256" key="2">
    <source>
        <dbReference type="SAM" id="Phobius"/>
    </source>
</evidence>